<dbReference type="AlphaFoldDB" id="Q1QLY9"/>
<gene>
    <name evidence="1" type="ordered locus">Nham_1956</name>
</gene>
<organism evidence="1 2">
    <name type="scientific">Nitrobacter hamburgensis (strain DSM 10229 / NCIMB 13809 / X14)</name>
    <dbReference type="NCBI Taxonomy" id="323097"/>
    <lineage>
        <taxon>Bacteria</taxon>
        <taxon>Pseudomonadati</taxon>
        <taxon>Pseudomonadota</taxon>
        <taxon>Alphaproteobacteria</taxon>
        <taxon>Hyphomicrobiales</taxon>
        <taxon>Nitrobacteraceae</taxon>
        <taxon>Nitrobacter</taxon>
    </lineage>
</organism>
<proteinExistence type="predicted"/>
<keyword evidence="2" id="KW-1185">Reference proteome</keyword>
<reference evidence="1 2" key="1">
    <citation type="submission" date="2006-03" db="EMBL/GenBank/DDBJ databases">
        <title>Complete sequence of chromosome of Nitrobacter hamburgensis X14.</title>
        <authorList>
            <consortium name="US DOE Joint Genome Institute"/>
            <person name="Copeland A."/>
            <person name="Lucas S."/>
            <person name="Lapidus A."/>
            <person name="Barry K."/>
            <person name="Detter J.C."/>
            <person name="Glavina del Rio T."/>
            <person name="Hammon N."/>
            <person name="Israni S."/>
            <person name="Dalin E."/>
            <person name="Tice H."/>
            <person name="Pitluck S."/>
            <person name="Chain P."/>
            <person name="Malfatti S."/>
            <person name="Shin M."/>
            <person name="Vergez L."/>
            <person name="Schmutz J."/>
            <person name="Larimer F."/>
            <person name="Land M."/>
            <person name="Hauser L."/>
            <person name="Kyrpides N."/>
            <person name="Ivanova N."/>
            <person name="Ward B."/>
            <person name="Arp D."/>
            <person name="Klotz M."/>
            <person name="Stein L."/>
            <person name="O'Mullan G."/>
            <person name="Starkenburg S."/>
            <person name="Sayavedra L."/>
            <person name="Poret-Peterson A.T."/>
            <person name="Gentry M.E."/>
            <person name="Bruce D."/>
            <person name="Richardson P."/>
        </authorList>
    </citation>
    <scope>NUCLEOTIDE SEQUENCE [LARGE SCALE GENOMIC DNA]</scope>
    <source>
        <strain evidence="2">DSM 10229 / NCIMB 13809 / X14</strain>
    </source>
</reference>
<dbReference type="RefSeq" id="WP_011510438.1">
    <property type="nucleotide sequence ID" value="NC_007964.1"/>
</dbReference>
<dbReference type="EMBL" id="CP000319">
    <property type="protein sequence ID" value="ABE62758.1"/>
    <property type="molecule type" value="Genomic_DNA"/>
</dbReference>
<sequence>MASGRITSCHPDLPLLAAYSKAIVGERIAAGELAAAYVVDGKPSPWLPVWQAQVRALTTLARMLGLSSGAGRL</sequence>
<evidence type="ECO:0000313" key="2">
    <source>
        <dbReference type="Proteomes" id="UP000001953"/>
    </source>
</evidence>
<protein>
    <submittedName>
        <fullName evidence="1">Uncharacterized protein</fullName>
    </submittedName>
</protein>
<accession>Q1QLY9</accession>
<dbReference type="Proteomes" id="UP000001953">
    <property type="component" value="Chromosome"/>
</dbReference>
<dbReference type="HOGENOM" id="CLU_2700994_0_0_5"/>
<dbReference type="STRING" id="323097.Nham_1956"/>
<evidence type="ECO:0000313" key="1">
    <source>
        <dbReference type="EMBL" id="ABE62758.1"/>
    </source>
</evidence>
<name>Q1QLY9_NITHX</name>
<dbReference type="KEGG" id="nha:Nham_1956"/>